<keyword evidence="3" id="KW-1185">Reference proteome</keyword>
<proteinExistence type="predicted"/>
<sequence>GRTSRAIRLRSERNVNRGPQPYELDTVFEERSDDPEQTQIDLMTPDTPSDQMKPNDSSSS</sequence>
<evidence type="ECO:0000256" key="1">
    <source>
        <dbReference type="SAM" id="MobiDB-lite"/>
    </source>
</evidence>
<name>A0A9Q0MM92_9DIPT</name>
<comment type="caution">
    <text evidence="2">The sequence shown here is derived from an EMBL/GenBank/DDBJ whole genome shotgun (WGS) entry which is preliminary data.</text>
</comment>
<feature type="region of interest" description="Disordered" evidence="1">
    <location>
        <begin position="1"/>
        <end position="60"/>
    </location>
</feature>
<gene>
    <name evidence="2" type="ORF">Bhyg_17822</name>
</gene>
<evidence type="ECO:0000313" key="3">
    <source>
        <dbReference type="Proteomes" id="UP001151699"/>
    </source>
</evidence>
<dbReference type="Proteomes" id="UP001151699">
    <property type="component" value="Unassembled WGS sequence"/>
</dbReference>
<protein>
    <submittedName>
        <fullName evidence="2">Uncharacterized protein</fullName>
    </submittedName>
</protein>
<feature type="non-terminal residue" evidence="2">
    <location>
        <position position="60"/>
    </location>
</feature>
<reference evidence="2" key="1">
    <citation type="submission" date="2022-07" db="EMBL/GenBank/DDBJ databases">
        <authorList>
            <person name="Trinca V."/>
            <person name="Uliana J.V.C."/>
            <person name="Torres T.T."/>
            <person name="Ward R.J."/>
            <person name="Monesi N."/>
        </authorList>
    </citation>
    <scope>NUCLEOTIDE SEQUENCE</scope>
    <source>
        <strain evidence="2">HSMRA1968</strain>
        <tissue evidence="2">Whole embryos</tissue>
    </source>
</reference>
<evidence type="ECO:0000313" key="2">
    <source>
        <dbReference type="EMBL" id="KAJ6633999.1"/>
    </source>
</evidence>
<organism evidence="2 3">
    <name type="scientific">Pseudolycoriella hygida</name>
    <dbReference type="NCBI Taxonomy" id="35572"/>
    <lineage>
        <taxon>Eukaryota</taxon>
        <taxon>Metazoa</taxon>
        <taxon>Ecdysozoa</taxon>
        <taxon>Arthropoda</taxon>
        <taxon>Hexapoda</taxon>
        <taxon>Insecta</taxon>
        <taxon>Pterygota</taxon>
        <taxon>Neoptera</taxon>
        <taxon>Endopterygota</taxon>
        <taxon>Diptera</taxon>
        <taxon>Nematocera</taxon>
        <taxon>Sciaroidea</taxon>
        <taxon>Sciaridae</taxon>
        <taxon>Pseudolycoriella</taxon>
    </lineage>
</organism>
<dbReference type="EMBL" id="WJQU01001272">
    <property type="protein sequence ID" value="KAJ6633999.1"/>
    <property type="molecule type" value="Genomic_DNA"/>
</dbReference>
<dbReference type="OrthoDB" id="7791015at2759"/>
<feature type="compositionally biased region" description="Polar residues" evidence="1">
    <location>
        <begin position="37"/>
        <end position="60"/>
    </location>
</feature>
<dbReference type="AlphaFoldDB" id="A0A9Q0MM92"/>
<accession>A0A9Q0MM92</accession>